<feature type="binding site" evidence="5">
    <location>
        <begin position="226"/>
        <end position="227"/>
    </location>
    <ligand>
        <name>substrate</name>
    </ligand>
</feature>
<keyword evidence="4 5" id="KW-0560">Oxidoreductase</keyword>
<dbReference type="InterPro" id="IPR043133">
    <property type="entry name" value="GTP-CH-I_C/QueF"/>
</dbReference>
<feature type="domain" description="NADPH-dependent 7-cyano-7-deazaguanine reductase N-terminal" evidence="6">
    <location>
        <begin position="21"/>
        <end position="127"/>
    </location>
</feature>
<dbReference type="OrthoDB" id="9789995at2"/>
<sequence>MISEDISQISKNLVLGKKTAYETHYNAGLLQTVPRSLNRDTLDIRTPFFGYDVWHHYEISYLNFRGRPEVAVGIIYVPADSECIVESKSLKLYFNSFNMTRFLSLEAVRSTVENDLSRVLGTEIRVEMYRPSDVPQSFAIGKPDAESLDELDITVSEYTIHPDFISQSSDGEIITEALKSDLLKSNCLITGQPDWGTIYIKYTGKKINHEGLLQYIISMRTHNEFHEHCVERIFTDIANRCEVSYLEVRAFYTRRGGIDINPVRATVNLPHSSLRLIRQ</sequence>
<evidence type="ECO:0000313" key="7">
    <source>
        <dbReference type="EMBL" id="SFP17486.1"/>
    </source>
</evidence>
<dbReference type="NCBIfam" id="TIGR03138">
    <property type="entry name" value="QueF"/>
    <property type="match status" value="1"/>
</dbReference>
<feature type="binding site" evidence="5">
    <location>
        <begin position="85"/>
        <end position="87"/>
    </location>
    <ligand>
        <name>substrate</name>
    </ligand>
</feature>
<keyword evidence="2 5" id="KW-0671">Queuosine biosynthesis</keyword>
<dbReference type="Gene3D" id="3.30.1130.10">
    <property type="match status" value="2"/>
</dbReference>
<dbReference type="InterPro" id="IPR029500">
    <property type="entry name" value="QueF"/>
</dbReference>
<dbReference type="InterPro" id="IPR029139">
    <property type="entry name" value="QueF_N"/>
</dbReference>
<comment type="catalytic activity">
    <reaction evidence="5">
        <text>7-aminomethyl-7-carbaguanine + 2 NADP(+) = 7-cyano-7-carbaguanine + 2 NADPH + 3 H(+)</text>
        <dbReference type="Rhea" id="RHEA:13409"/>
        <dbReference type="ChEBI" id="CHEBI:15378"/>
        <dbReference type="ChEBI" id="CHEBI:45075"/>
        <dbReference type="ChEBI" id="CHEBI:57783"/>
        <dbReference type="ChEBI" id="CHEBI:58349"/>
        <dbReference type="ChEBI" id="CHEBI:58703"/>
        <dbReference type="EC" id="1.7.1.13"/>
    </reaction>
</comment>
<keyword evidence="3 5" id="KW-0521">NADP</keyword>
<evidence type="ECO:0000256" key="4">
    <source>
        <dbReference type="ARBA" id="ARBA00023002"/>
    </source>
</evidence>
<keyword evidence="1 5" id="KW-0963">Cytoplasm</keyword>
<dbReference type="RefSeq" id="WP_093140861.1">
    <property type="nucleotide sequence ID" value="NZ_FOXF01000007.1"/>
</dbReference>
<feature type="active site" description="Thioimide intermediate" evidence="5">
    <location>
        <position position="187"/>
    </location>
</feature>
<dbReference type="SUPFAM" id="SSF55620">
    <property type="entry name" value="Tetrahydrobiopterin biosynthesis enzymes-like"/>
    <property type="match status" value="1"/>
</dbReference>
<dbReference type="EMBL" id="FOXF01000007">
    <property type="protein sequence ID" value="SFP17486.1"/>
    <property type="molecule type" value="Genomic_DNA"/>
</dbReference>
<dbReference type="InterPro" id="IPR050084">
    <property type="entry name" value="NADPH_dep_7-cyano-7-deazaG_red"/>
</dbReference>
<dbReference type="PIRSF" id="PIRSF004750">
    <property type="entry name" value="Nitrile_oxidored_YqcD_prd"/>
    <property type="match status" value="1"/>
</dbReference>
<feature type="active site" description="Proton donor" evidence="5">
    <location>
        <position position="194"/>
    </location>
</feature>
<comment type="function">
    <text evidence="5">Catalyzes the NADPH-dependent reduction of 7-cyano-7-deazaguanine (preQ0) to 7-aminomethyl-7-deazaguanine (preQ1).</text>
</comment>
<proteinExistence type="inferred from homology"/>
<dbReference type="GO" id="GO:0008616">
    <property type="term" value="P:tRNA queuosine(34) biosynthetic process"/>
    <property type="evidence" value="ECO:0007669"/>
    <property type="project" value="UniProtKB-UniRule"/>
</dbReference>
<evidence type="ECO:0000256" key="2">
    <source>
        <dbReference type="ARBA" id="ARBA00022785"/>
    </source>
</evidence>
<protein>
    <recommendedName>
        <fullName evidence="5">NADPH-dependent 7-cyano-7-deazaguanine reductase</fullName>
        <ecNumber evidence="5">1.7.1.13</ecNumber>
    </recommendedName>
    <alternativeName>
        <fullName evidence="5">7-cyano-7-carbaguanine reductase</fullName>
    </alternativeName>
    <alternativeName>
        <fullName evidence="5">NADPH-dependent nitrile oxidoreductase</fullName>
    </alternativeName>
    <alternativeName>
        <fullName evidence="5">PreQ(0) reductase</fullName>
    </alternativeName>
</protein>
<keyword evidence="8" id="KW-1185">Reference proteome</keyword>
<gene>
    <name evidence="5" type="primary">queF</name>
    <name evidence="7" type="ORF">SAMN02910344_00633</name>
</gene>
<dbReference type="EC" id="1.7.1.13" evidence="5"/>
<accession>A0A662ZGG3</accession>
<comment type="subunit">
    <text evidence="5">Homodimer.</text>
</comment>
<dbReference type="PANTHER" id="PTHR34354:SF1">
    <property type="entry name" value="NADPH-DEPENDENT 7-CYANO-7-DEAZAGUANINE REDUCTASE"/>
    <property type="match status" value="1"/>
</dbReference>
<dbReference type="Pfam" id="PF14819">
    <property type="entry name" value="QueF_N"/>
    <property type="match status" value="1"/>
</dbReference>
<dbReference type="PANTHER" id="PTHR34354">
    <property type="entry name" value="NADPH-DEPENDENT 7-CYANO-7-DEAZAGUANINE REDUCTASE"/>
    <property type="match status" value="1"/>
</dbReference>
<dbReference type="AlphaFoldDB" id="A0A662ZGG3"/>
<evidence type="ECO:0000313" key="8">
    <source>
        <dbReference type="Proteomes" id="UP000243745"/>
    </source>
</evidence>
<evidence type="ECO:0000259" key="6">
    <source>
        <dbReference type="Pfam" id="PF14819"/>
    </source>
</evidence>
<dbReference type="UniPathway" id="UPA00392"/>
<reference evidence="7 8" key="1">
    <citation type="submission" date="2016-10" db="EMBL/GenBank/DDBJ databases">
        <authorList>
            <person name="Varghese N."/>
            <person name="Submissions S."/>
        </authorList>
    </citation>
    <scope>NUCLEOTIDE SEQUENCE [LARGE SCALE GENOMIC DNA]</scope>
    <source>
        <strain evidence="7 8">DSM 1361</strain>
    </source>
</reference>
<dbReference type="GO" id="GO:0005737">
    <property type="term" value="C:cytoplasm"/>
    <property type="evidence" value="ECO:0007669"/>
    <property type="project" value="UniProtKB-SubCell"/>
</dbReference>
<feature type="binding site" evidence="5">
    <location>
        <begin position="87"/>
        <end position="88"/>
    </location>
    <ligand>
        <name>NADPH</name>
        <dbReference type="ChEBI" id="CHEBI:57783"/>
    </ligand>
</feature>
<evidence type="ECO:0000256" key="3">
    <source>
        <dbReference type="ARBA" id="ARBA00022857"/>
    </source>
</evidence>
<organism evidence="7 8">
    <name type="scientific">Ruminobacter amylophilus</name>
    <dbReference type="NCBI Taxonomy" id="867"/>
    <lineage>
        <taxon>Bacteria</taxon>
        <taxon>Pseudomonadati</taxon>
        <taxon>Pseudomonadota</taxon>
        <taxon>Gammaproteobacteria</taxon>
        <taxon>Aeromonadales</taxon>
        <taxon>Succinivibrionaceae</taxon>
        <taxon>Ruminobacter</taxon>
    </lineage>
</organism>
<comment type="similarity">
    <text evidence="5">Belongs to the GTP cyclohydrolase I family. QueF type 2 subfamily.</text>
</comment>
<dbReference type="Pfam" id="PF14489">
    <property type="entry name" value="QueF"/>
    <property type="match status" value="1"/>
</dbReference>
<comment type="pathway">
    <text evidence="5">tRNA modification; tRNA-queuosine biosynthesis.</text>
</comment>
<evidence type="ECO:0000256" key="1">
    <source>
        <dbReference type="ARBA" id="ARBA00022490"/>
    </source>
</evidence>
<dbReference type="GO" id="GO:0033739">
    <property type="term" value="F:preQ1 synthase activity"/>
    <property type="evidence" value="ECO:0007669"/>
    <property type="project" value="UniProtKB-UniRule"/>
</dbReference>
<feature type="binding site" evidence="5">
    <location>
        <begin position="255"/>
        <end position="256"/>
    </location>
    <ligand>
        <name>NADPH</name>
        <dbReference type="ChEBI" id="CHEBI:57783"/>
    </ligand>
</feature>
<comment type="subcellular location">
    <subcellularLocation>
        <location evidence="5">Cytoplasm</location>
    </subcellularLocation>
</comment>
<dbReference type="HAMAP" id="MF_00817">
    <property type="entry name" value="QueF_type2"/>
    <property type="match status" value="1"/>
</dbReference>
<dbReference type="Proteomes" id="UP000243745">
    <property type="component" value="Unassembled WGS sequence"/>
</dbReference>
<name>A0A662ZGG3_9GAMM</name>
<dbReference type="InterPro" id="IPR016428">
    <property type="entry name" value="QueF_type2"/>
</dbReference>
<evidence type="ECO:0000256" key="5">
    <source>
        <dbReference type="HAMAP-Rule" id="MF_00817"/>
    </source>
</evidence>